<gene>
    <name evidence="1" type="ORF">FBUS_07808</name>
</gene>
<dbReference type="Gene3D" id="2.30.30.100">
    <property type="match status" value="1"/>
</dbReference>
<proteinExistence type="predicted"/>
<reference evidence="1" key="1">
    <citation type="submission" date="2019-05" db="EMBL/GenBank/DDBJ databases">
        <title>Annotation for the trematode Fasciolopsis buski.</title>
        <authorList>
            <person name="Choi Y.-J."/>
        </authorList>
    </citation>
    <scope>NUCLEOTIDE SEQUENCE</scope>
    <source>
        <strain evidence="1">HT</strain>
        <tissue evidence="1">Whole worm</tissue>
    </source>
</reference>
<organism evidence="1 2">
    <name type="scientific">Fasciolopsis buskii</name>
    <dbReference type="NCBI Taxonomy" id="27845"/>
    <lineage>
        <taxon>Eukaryota</taxon>
        <taxon>Metazoa</taxon>
        <taxon>Spiralia</taxon>
        <taxon>Lophotrochozoa</taxon>
        <taxon>Platyhelminthes</taxon>
        <taxon>Trematoda</taxon>
        <taxon>Digenea</taxon>
        <taxon>Plagiorchiida</taxon>
        <taxon>Echinostomata</taxon>
        <taxon>Echinostomatoidea</taxon>
        <taxon>Fasciolidae</taxon>
        <taxon>Fasciolopsis</taxon>
    </lineage>
</organism>
<evidence type="ECO:0000313" key="1">
    <source>
        <dbReference type="EMBL" id="KAA0198533.1"/>
    </source>
</evidence>
<dbReference type="OrthoDB" id="10002367at2759"/>
<dbReference type="EMBL" id="LUCM01001665">
    <property type="protein sequence ID" value="KAA0198533.1"/>
    <property type="molecule type" value="Genomic_DNA"/>
</dbReference>
<comment type="caution">
    <text evidence="1">The sequence shown here is derived from an EMBL/GenBank/DDBJ whole genome shotgun (WGS) entry which is preliminary data.</text>
</comment>
<dbReference type="AlphaFoldDB" id="A0A8E0VNX9"/>
<keyword evidence="2" id="KW-1185">Reference proteome</keyword>
<accession>A0A8E0VNX9</accession>
<name>A0A8E0VNX9_9TREM</name>
<dbReference type="Proteomes" id="UP000728185">
    <property type="component" value="Unassembled WGS sequence"/>
</dbReference>
<evidence type="ECO:0000313" key="2">
    <source>
        <dbReference type="Proteomes" id="UP000728185"/>
    </source>
</evidence>
<protein>
    <submittedName>
        <fullName evidence="1">Uncharacterized protein</fullName>
    </submittedName>
</protein>
<sequence>MARLWRAMRNQERVCILTRGLREPRAILKGNLIAFDRYWNLHARVGRSKRRRQQRFVSFFKRSEDYFKPGEPVDFQFVRQQWKEYRQRKRNAVSTEESHADITCVDLNEASDSAAVDLRTQVISQSPVMDTTSA</sequence>